<dbReference type="EMBL" id="FR824084">
    <property type="protein sequence ID" value="CCA17731.1"/>
    <property type="molecule type" value="Genomic_DNA"/>
</dbReference>
<organism evidence="1">
    <name type="scientific">Albugo laibachii Nc14</name>
    <dbReference type="NCBI Taxonomy" id="890382"/>
    <lineage>
        <taxon>Eukaryota</taxon>
        <taxon>Sar</taxon>
        <taxon>Stramenopiles</taxon>
        <taxon>Oomycota</taxon>
        <taxon>Peronosporomycetes</taxon>
        <taxon>Albuginales</taxon>
        <taxon>Albuginaceae</taxon>
        <taxon>Albugo</taxon>
    </lineage>
</organism>
<evidence type="ECO:0000313" key="2">
    <source>
        <dbReference type="EMBL" id="CCA18377.1"/>
    </source>
</evidence>
<dbReference type="EMBL" id="FR824094">
    <property type="protein sequence ID" value="CCA18377.1"/>
    <property type="molecule type" value="Genomic_DNA"/>
</dbReference>
<accession>F0W9B8</accession>
<name>F0W9B8_9STRA</name>
<dbReference type="HOGENOM" id="CLU_2431546_0_0_1"/>
<reference evidence="1" key="1">
    <citation type="journal article" date="2011" name="PLoS Biol.">
        <title>Gene gain and loss during evolution of obligate parasitism in the white rust pathogen of Arabidopsis thaliana.</title>
        <authorList>
            <person name="Kemen E."/>
            <person name="Gardiner A."/>
            <person name="Schultz-Larsen T."/>
            <person name="Kemen A.C."/>
            <person name="Balmuth A.L."/>
            <person name="Robert-Seilaniantz A."/>
            <person name="Bailey K."/>
            <person name="Holub E."/>
            <person name="Studholme D.J."/>
            <person name="Maclean D."/>
            <person name="Jones J.D."/>
        </authorList>
    </citation>
    <scope>NUCLEOTIDE SEQUENCE</scope>
</reference>
<gene>
    <name evidence="1" type="primary">AlNc14C39G3385</name>
    <name evidence="2" type="synonym">AlNc14C49G3910</name>
    <name evidence="1" type="ORF">ALNC14_038740</name>
    <name evidence="2" type="ORF">ALNC14_045200</name>
</gene>
<sequence length="91" mass="10813">MVRKAKKIEMVYGQGTCWSKVTKCSTTEISLQRLQTRKHTYLPRRFNRIKLIASSFYTGYESNKTVCEELHKFISIRSYNFFVSTPFDQMQ</sequence>
<protein>
    <submittedName>
        <fullName evidence="1">AlNc14C39G3385 protein</fullName>
    </submittedName>
    <submittedName>
        <fullName evidence="2">AlNc14C49G3910 protein</fullName>
    </submittedName>
</protein>
<evidence type="ECO:0000313" key="1">
    <source>
        <dbReference type="EMBL" id="CCA17731.1"/>
    </source>
</evidence>
<reference evidence="1" key="2">
    <citation type="submission" date="2011-02" db="EMBL/GenBank/DDBJ databases">
        <authorList>
            <person name="MacLean D."/>
        </authorList>
    </citation>
    <scope>NUCLEOTIDE SEQUENCE</scope>
</reference>
<proteinExistence type="predicted"/>
<dbReference type="AlphaFoldDB" id="F0W9B8"/>